<feature type="region of interest" description="Disordered" evidence="1">
    <location>
        <begin position="1"/>
        <end position="20"/>
    </location>
</feature>
<dbReference type="InterPro" id="IPR002181">
    <property type="entry name" value="Fibrinogen_a/b/g_C_dom"/>
</dbReference>
<reference evidence="3" key="1">
    <citation type="submission" date="2022-11" db="EMBL/GenBank/DDBJ databases">
        <title>Centuries of genome instability and evolution in soft-shell clam transmissible cancer (bioRxiv).</title>
        <authorList>
            <person name="Hart S.F.M."/>
            <person name="Yonemitsu M.A."/>
            <person name="Giersch R.M."/>
            <person name="Beal B.F."/>
            <person name="Arriagada G."/>
            <person name="Davis B.W."/>
            <person name="Ostrander E.A."/>
            <person name="Goff S.P."/>
            <person name="Metzger M.J."/>
        </authorList>
    </citation>
    <scope>NUCLEOTIDE SEQUENCE</scope>
    <source>
        <strain evidence="3">MELC-2E11</strain>
        <tissue evidence="3">Siphon/mantle</tissue>
    </source>
</reference>
<dbReference type="Pfam" id="PF00147">
    <property type="entry name" value="Fibrinogen_C"/>
    <property type="match status" value="1"/>
</dbReference>
<evidence type="ECO:0000259" key="2">
    <source>
        <dbReference type="PROSITE" id="PS51406"/>
    </source>
</evidence>
<name>A0ABY7FMJ2_MYAAR</name>
<dbReference type="Gene3D" id="4.10.530.10">
    <property type="entry name" value="Gamma-fibrinogen Carboxyl Terminal Fragment, domain 2"/>
    <property type="match status" value="1"/>
</dbReference>
<sequence length="206" mass="22906">MINLCQFGSNESANNTKTENSSYRNLKDILKNVTWSVLKEHTQLLSVNSTTPPLTFPDDCQPSREAPPQAFTLSTQRGQKLSDLTFDETGTIKWVGPSSNDVCRIQTSTRAGMNIKQALVIWMATSGSVTTKLSPYVAISPVFWIENESENYRLQVDGYSGNAGDSLTYHDNFEFTTKDRDNDKSGSNCAQLYLERGGITPAIYQI</sequence>
<dbReference type="Proteomes" id="UP001164746">
    <property type="component" value="Chromosome 12"/>
</dbReference>
<evidence type="ECO:0000313" key="4">
    <source>
        <dbReference type="Proteomes" id="UP001164746"/>
    </source>
</evidence>
<keyword evidence="4" id="KW-1185">Reference proteome</keyword>
<evidence type="ECO:0000313" key="3">
    <source>
        <dbReference type="EMBL" id="WAR22084.1"/>
    </source>
</evidence>
<dbReference type="SUPFAM" id="SSF56496">
    <property type="entry name" value="Fibrinogen C-terminal domain-like"/>
    <property type="match status" value="1"/>
</dbReference>
<dbReference type="PROSITE" id="PS51406">
    <property type="entry name" value="FIBRINOGEN_C_2"/>
    <property type="match status" value="1"/>
</dbReference>
<feature type="domain" description="Fibrinogen C-terminal" evidence="2">
    <location>
        <begin position="143"/>
        <end position="198"/>
    </location>
</feature>
<dbReference type="PANTHER" id="PTHR19143">
    <property type="entry name" value="FIBRINOGEN/TENASCIN/ANGIOPOEITIN"/>
    <property type="match status" value="1"/>
</dbReference>
<evidence type="ECO:0000256" key="1">
    <source>
        <dbReference type="SAM" id="MobiDB-lite"/>
    </source>
</evidence>
<gene>
    <name evidence="3" type="ORF">MAR_016058</name>
</gene>
<dbReference type="InterPro" id="IPR050373">
    <property type="entry name" value="Fibrinogen_C-term_domain"/>
</dbReference>
<protein>
    <submittedName>
        <fullName evidence="3">TEuncharacterized</fullName>
    </submittedName>
</protein>
<dbReference type="SMART" id="SM00186">
    <property type="entry name" value="FBG"/>
    <property type="match status" value="1"/>
</dbReference>
<dbReference type="EMBL" id="CP111023">
    <property type="protein sequence ID" value="WAR22084.1"/>
    <property type="molecule type" value="Genomic_DNA"/>
</dbReference>
<organism evidence="3 4">
    <name type="scientific">Mya arenaria</name>
    <name type="common">Soft-shell clam</name>
    <dbReference type="NCBI Taxonomy" id="6604"/>
    <lineage>
        <taxon>Eukaryota</taxon>
        <taxon>Metazoa</taxon>
        <taxon>Spiralia</taxon>
        <taxon>Lophotrochozoa</taxon>
        <taxon>Mollusca</taxon>
        <taxon>Bivalvia</taxon>
        <taxon>Autobranchia</taxon>
        <taxon>Heteroconchia</taxon>
        <taxon>Euheterodonta</taxon>
        <taxon>Imparidentia</taxon>
        <taxon>Neoheterodontei</taxon>
        <taxon>Myida</taxon>
        <taxon>Myoidea</taxon>
        <taxon>Myidae</taxon>
        <taxon>Mya</taxon>
    </lineage>
</organism>
<accession>A0ABY7FMJ2</accession>
<dbReference type="Gene3D" id="3.90.215.10">
    <property type="entry name" value="Gamma Fibrinogen, chain A, domain 1"/>
    <property type="match status" value="1"/>
</dbReference>
<dbReference type="PANTHER" id="PTHR19143:SF394">
    <property type="entry name" value="ANGIOPOIETIN-RELATED PROTEIN 3-LIKE"/>
    <property type="match status" value="1"/>
</dbReference>
<proteinExistence type="predicted"/>
<dbReference type="InterPro" id="IPR036056">
    <property type="entry name" value="Fibrinogen-like_C"/>
</dbReference>
<dbReference type="InterPro" id="IPR014716">
    <property type="entry name" value="Fibrinogen_a/b/g_C_1"/>
</dbReference>